<proteinExistence type="predicted"/>
<dbReference type="InterPro" id="IPR001478">
    <property type="entry name" value="PDZ"/>
</dbReference>
<dbReference type="InterPro" id="IPR007963">
    <property type="entry name" value="Peptidase_M61_catalytic"/>
</dbReference>
<dbReference type="InterPro" id="IPR027268">
    <property type="entry name" value="Peptidase_M4/M1_CTD_sf"/>
</dbReference>
<organism evidence="2 3">
    <name type="scientific">Alicycliphilus denitrificans</name>
    <dbReference type="NCBI Taxonomy" id="179636"/>
    <lineage>
        <taxon>Bacteria</taxon>
        <taxon>Pseudomonadati</taxon>
        <taxon>Pseudomonadota</taxon>
        <taxon>Betaproteobacteria</taxon>
        <taxon>Burkholderiales</taxon>
        <taxon>Comamonadaceae</taxon>
        <taxon>Alicycliphilus</taxon>
    </lineage>
</organism>
<protein>
    <submittedName>
        <fullName evidence="2">M61 family metallopeptidase</fullName>
    </submittedName>
</protein>
<dbReference type="PIRSF" id="PIRSF016493">
    <property type="entry name" value="Glycyl_aminpptds"/>
    <property type="match status" value="1"/>
</dbReference>
<dbReference type="Pfam" id="PF05299">
    <property type="entry name" value="Peptidase_M61"/>
    <property type="match status" value="1"/>
</dbReference>
<sequence length="593" mass="64931">MPPSLPAIHYRIDPGECRAHLYRVTLTVAAPAGRQELSLPVWIPGSYLVREFSKNLQSLRACQGGAEVPLAQLDKHRWVAQCRPDEPLVLSYAVAAYDNSVRTAWLDATRGFFNATSLCLRVHGQEDAPHGLEVVRSPELAGWALATGLAPTQVDASGFGSYTARDYDELADCPVEMGPLWTASFSACGVPHRLVVAGAAPSFDGERLVRDMQRICEEAIRFWHGAGQPPFDGYLFMLNAVNDGYGGLEHRNSTALICSRRDLPRLGQSDKDLRASEGYTTLLGLVSHEYFHAWNVKRLRPAEFARYDYARENYTELLWFFEGFTSYYDDLLLRRAGLIDHAGYLKLLTKAINQVLQTPGRLVQSVAQASFDAWIKYYRQDENTPNATVSYYTKGALVALCLDLALRREGRATLDDAMRALWQRTGGGPMAEADVLAVLQELSGRDWSGEITQWAHGTTDLPLAELLAAHGITLQADPAQTAQRLGLRVAENGGIQVKTVLRGGAAEAAGFMAGDEWLALEAQGQAWRLLKLDELLLYAGSATEVTALVARDRRLLRLPLALPAAGAAADTVRLDVQDAAAAQRWLGAAASPA</sequence>
<dbReference type="InterPro" id="IPR024191">
    <property type="entry name" value="Peptidase_M61"/>
</dbReference>
<dbReference type="PROSITE" id="PS50106">
    <property type="entry name" value="PDZ"/>
    <property type="match status" value="1"/>
</dbReference>
<gene>
    <name evidence="2" type="ORF">HF896_18235</name>
</gene>
<dbReference type="Proteomes" id="UP000500755">
    <property type="component" value="Chromosome"/>
</dbReference>
<evidence type="ECO:0000259" key="1">
    <source>
        <dbReference type="PROSITE" id="PS50106"/>
    </source>
</evidence>
<dbReference type="RefSeq" id="WP_013520448.1">
    <property type="nucleotide sequence ID" value="NZ_CP051298.1"/>
</dbReference>
<dbReference type="Gene3D" id="1.10.390.10">
    <property type="entry name" value="Neutral Protease Domain 2"/>
    <property type="match status" value="1"/>
</dbReference>
<dbReference type="SUPFAM" id="SSF50156">
    <property type="entry name" value="PDZ domain-like"/>
    <property type="match status" value="1"/>
</dbReference>
<name>A0A858ZXM6_9BURK</name>
<reference evidence="2 3" key="1">
    <citation type="submission" date="2020-05" db="EMBL/GenBank/DDBJ databases">
        <title>Complete genome sequence of Alicycliphilus denitrificans DP3.</title>
        <authorList>
            <person name="Chen X."/>
        </authorList>
    </citation>
    <scope>NUCLEOTIDE SEQUENCE [LARGE SCALE GENOMIC DNA]</scope>
    <source>
        <strain evidence="2 3">DP3</strain>
    </source>
</reference>
<evidence type="ECO:0000313" key="2">
    <source>
        <dbReference type="EMBL" id="QKD45433.1"/>
    </source>
</evidence>
<dbReference type="Gene3D" id="2.30.42.10">
    <property type="match status" value="1"/>
</dbReference>
<dbReference type="SUPFAM" id="SSF55486">
    <property type="entry name" value="Metalloproteases ('zincins'), catalytic domain"/>
    <property type="match status" value="1"/>
</dbReference>
<dbReference type="EMBL" id="CP051298">
    <property type="protein sequence ID" value="QKD45433.1"/>
    <property type="molecule type" value="Genomic_DNA"/>
</dbReference>
<feature type="domain" description="PDZ" evidence="1">
    <location>
        <begin position="471"/>
        <end position="553"/>
    </location>
</feature>
<dbReference type="AlphaFoldDB" id="A0A858ZXM6"/>
<dbReference type="Gene3D" id="2.60.40.3650">
    <property type="match status" value="1"/>
</dbReference>
<evidence type="ECO:0000313" key="3">
    <source>
        <dbReference type="Proteomes" id="UP000500755"/>
    </source>
</evidence>
<dbReference type="Pfam" id="PF17899">
    <property type="entry name" value="Peptidase_M61_N"/>
    <property type="match status" value="1"/>
</dbReference>
<dbReference type="InterPro" id="IPR036034">
    <property type="entry name" value="PDZ_sf"/>
</dbReference>
<accession>A0A858ZXM6</accession>
<dbReference type="InterPro" id="IPR040756">
    <property type="entry name" value="Peptidase_M61_N"/>
</dbReference>